<proteinExistence type="predicted"/>
<dbReference type="InterPro" id="IPR036412">
    <property type="entry name" value="HAD-like_sf"/>
</dbReference>
<dbReference type="NCBIfam" id="TIGR01484">
    <property type="entry name" value="HAD-SF-IIB"/>
    <property type="match status" value="1"/>
</dbReference>
<dbReference type="InterPro" id="IPR023214">
    <property type="entry name" value="HAD_sf"/>
</dbReference>
<dbReference type="Proteomes" id="UP000564806">
    <property type="component" value="Unassembled WGS sequence"/>
</dbReference>
<sequence>MKFVFDLDGTICFKGQPVSETILACLEELTHEGHEVIFASARPIRDMLPVLHERFHSFALVGGNGSLVSKEGKVQHADAFTQEDVQEILRLIEEHQATYLIDSDWDYAYTGPHDHPILNNVDPARLAKRLPVGSLKSIVKILILTADDMEGLAESLKDLGVVIHRHRNENVIDISPQNIHKWNALQRLGVQKEEFITFGNDANDISMFQQARHAVMIGHHEELAPYASESISLEGDCEGAIVNKLKDLSASSVHS</sequence>
<organism evidence="1 2">
    <name type="scientific">Paenibacillus agri</name>
    <dbReference type="NCBI Taxonomy" id="2744309"/>
    <lineage>
        <taxon>Bacteria</taxon>
        <taxon>Bacillati</taxon>
        <taxon>Bacillota</taxon>
        <taxon>Bacilli</taxon>
        <taxon>Bacillales</taxon>
        <taxon>Paenibacillaceae</taxon>
        <taxon>Paenibacillus</taxon>
    </lineage>
</organism>
<protein>
    <submittedName>
        <fullName evidence="1">HAD family phosphatase</fullName>
    </submittedName>
</protein>
<reference evidence="1" key="1">
    <citation type="submission" date="2020-06" db="EMBL/GenBank/DDBJ databases">
        <title>Paenibacillus sp. nov., isolated from soil.</title>
        <authorList>
            <person name="Seo Y.L."/>
        </authorList>
    </citation>
    <scope>NUCLEOTIDE SEQUENCE [LARGE SCALE GENOMIC DNA]</scope>
    <source>
        <strain evidence="1">JW14</strain>
    </source>
</reference>
<gene>
    <name evidence="1" type="ORF">HPT30_03175</name>
</gene>
<evidence type="ECO:0000313" key="2">
    <source>
        <dbReference type="Proteomes" id="UP000564806"/>
    </source>
</evidence>
<dbReference type="EMBL" id="JABWCS010000184">
    <property type="protein sequence ID" value="NUU59354.1"/>
    <property type="molecule type" value="Genomic_DNA"/>
</dbReference>
<dbReference type="GO" id="GO:0016791">
    <property type="term" value="F:phosphatase activity"/>
    <property type="evidence" value="ECO:0007669"/>
    <property type="project" value="TreeGrafter"/>
</dbReference>
<evidence type="ECO:0000313" key="1">
    <source>
        <dbReference type="EMBL" id="NUU59354.1"/>
    </source>
</evidence>
<dbReference type="PANTHER" id="PTHR10000">
    <property type="entry name" value="PHOSPHOSERINE PHOSPHATASE"/>
    <property type="match status" value="1"/>
</dbReference>
<dbReference type="Gene3D" id="3.30.1240.10">
    <property type="match status" value="1"/>
</dbReference>
<name>A0A850EIX0_9BACL</name>
<dbReference type="Gene3D" id="3.40.50.1000">
    <property type="entry name" value="HAD superfamily/HAD-like"/>
    <property type="match status" value="1"/>
</dbReference>
<comment type="caution">
    <text evidence="1">The sequence shown here is derived from an EMBL/GenBank/DDBJ whole genome shotgun (WGS) entry which is preliminary data.</text>
</comment>
<dbReference type="Pfam" id="PF08282">
    <property type="entry name" value="Hydrolase_3"/>
    <property type="match status" value="1"/>
</dbReference>
<dbReference type="GO" id="GO:0000287">
    <property type="term" value="F:magnesium ion binding"/>
    <property type="evidence" value="ECO:0007669"/>
    <property type="project" value="TreeGrafter"/>
</dbReference>
<dbReference type="GO" id="GO:0005829">
    <property type="term" value="C:cytosol"/>
    <property type="evidence" value="ECO:0007669"/>
    <property type="project" value="TreeGrafter"/>
</dbReference>
<dbReference type="PANTHER" id="PTHR10000:SF53">
    <property type="entry name" value="5-AMINO-6-(5-PHOSPHO-D-RIBITYLAMINO)URACIL PHOSPHATASE YBJI-RELATED"/>
    <property type="match status" value="1"/>
</dbReference>
<dbReference type="RefSeq" id="WP_175370045.1">
    <property type="nucleotide sequence ID" value="NZ_JABWCS010000184.1"/>
</dbReference>
<dbReference type="SUPFAM" id="SSF56784">
    <property type="entry name" value="HAD-like"/>
    <property type="match status" value="1"/>
</dbReference>
<keyword evidence="2" id="KW-1185">Reference proteome</keyword>
<dbReference type="InterPro" id="IPR006379">
    <property type="entry name" value="HAD-SF_hydro_IIB"/>
</dbReference>
<dbReference type="AlphaFoldDB" id="A0A850EIX0"/>
<accession>A0A850EIX0</accession>